<feature type="transmembrane region" description="Helical" evidence="1">
    <location>
        <begin position="226"/>
        <end position="250"/>
    </location>
</feature>
<comment type="caution">
    <text evidence="2">The sequence shown here is derived from an EMBL/GenBank/DDBJ whole genome shotgun (WGS) entry which is preliminary data.</text>
</comment>
<keyword evidence="1" id="KW-1133">Transmembrane helix</keyword>
<name>A0A2W7IMI7_9PROT</name>
<keyword evidence="1" id="KW-0812">Transmembrane</keyword>
<feature type="transmembrane region" description="Helical" evidence="1">
    <location>
        <begin position="315"/>
        <end position="334"/>
    </location>
</feature>
<evidence type="ECO:0008006" key="4">
    <source>
        <dbReference type="Google" id="ProtNLM"/>
    </source>
</evidence>
<organism evidence="2 3">
    <name type="scientific">Humitalea rosea</name>
    <dbReference type="NCBI Taxonomy" id="990373"/>
    <lineage>
        <taxon>Bacteria</taxon>
        <taxon>Pseudomonadati</taxon>
        <taxon>Pseudomonadota</taxon>
        <taxon>Alphaproteobacteria</taxon>
        <taxon>Acetobacterales</taxon>
        <taxon>Roseomonadaceae</taxon>
        <taxon>Humitalea</taxon>
    </lineage>
</organism>
<feature type="transmembrane region" description="Helical" evidence="1">
    <location>
        <begin position="340"/>
        <end position="366"/>
    </location>
</feature>
<dbReference type="Pfam" id="PF10129">
    <property type="entry name" value="OpgC_C"/>
    <property type="match status" value="1"/>
</dbReference>
<keyword evidence="1" id="KW-0472">Membrane</keyword>
<evidence type="ECO:0000256" key="1">
    <source>
        <dbReference type="SAM" id="Phobius"/>
    </source>
</evidence>
<protein>
    <recommendedName>
        <fullName evidence="4">OpgC protein</fullName>
    </recommendedName>
</protein>
<reference evidence="2 3" key="1">
    <citation type="submission" date="2018-06" db="EMBL/GenBank/DDBJ databases">
        <title>Genomic Encyclopedia of Archaeal and Bacterial Type Strains, Phase II (KMG-II): from individual species to whole genera.</title>
        <authorList>
            <person name="Goeker M."/>
        </authorList>
    </citation>
    <scope>NUCLEOTIDE SEQUENCE [LARGE SCALE GENOMIC DNA]</scope>
    <source>
        <strain evidence="2 3">DSM 24525</strain>
    </source>
</reference>
<accession>A0A2W7IMI7</accession>
<dbReference type="PANTHER" id="PTHR38592:SF3">
    <property type="entry name" value="BLL4819 PROTEIN"/>
    <property type="match status" value="1"/>
</dbReference>
<dbReference type="PIRSF" id="PIRSF028704">
    <property type="entry name" value="UPC028704"/>
    <property type="match status" value="1"/>
</dbReference>
<gene>
    <name evidence="2" type="ORF">C8P66_105129</name>
</gene>
<feature type="transmembrane region" description="Helical" evidence="1">
    <location>
        <begin position="42"/>
        <end position="63"/>
    </location>
</feature>
<evidence type="ECO:0000313" key="2">
    <source>
        <dbReference type="EMBL" id="PZW48380.1"/>
    </source>
</evidence>
<dbReference type="RefSeq" id="WP_158537112.1">
    <property type="nucleotide sequence ID" value="NZ_QKYU01000005.1"/>
</dbReference>
<sequence length="385" mass="42586">MDGLIRQGRDLRADLARGFSLWAIFVNHIPGNWLGYVTTKNWSLADATEAFVLLAGFAAGIAYGRVMDRQGWFFAASRVMGRVFTLYVAHIFLLVVFTAQVGYSAAALDSMAYLDELHLDPFTDNAYQALLEALMLSYQPSFLNILPLYIVLLAMLALALPLLRRRWLMLGISATVYAAARLWSVNFTAWGGGGWFFNPLAWQLLFFCGCAMGYRPPDGAPLSVPWRRWIAALCMVLLAFSFFAVILIFFRWDWAEATLPEALAGFIASIDKTALHPMRLACILAMAYLFAHLVPASAAWLRARWAQPFVLMGQQALPVFCCGIALSFFGRLALERSDALGMQVAVNLVGAAGLIGVALLTGWYGVEMRTLRKSSLPVPVTTDRT</sequence>
<dbReference type="OrthoDB" id="9775975at2"/>
<evidence type="ECO:0000313" key="3">
    <source>
        <dbReference type="Proteomes" id="UP000249688"/>
    </source>
</evidence>
<dbReference type="Proteomes" id="UP000249688">
    <property type="component" value="Unassembled WGS sequence"/>
</dbReference>
<keyword evidence="3" id="KW-1185">Reference proteome</keyword>
<feature type="transmembrane region" description="Helical" evidence="1">
    <location>
        <begin position="278"/>
        <end position="303"/>
    </location>
</feature>
<dbReference type="EMBL" id="QKYU01000005">
    <property type="protein sequence ID" value="PZW48380.1"/>
    <property type="molecule type" value="Genomic_DNA"/>
</dbReference>
<feature type="transmembrane region" description="Helical" evidence="1">
    <location>
        <begin position="84"/>
        <end position="106"/>
    </location>
</feature>
<dbReference type="AlphaFoldDB" id="A0A2W7IMI7"/>
<dbReference type="InterPro" id="IPR014550">
    <property type="entry name" value="UCP028704_OpgC"/>
</dbReference>
<dbReference type="PANTHER" id="PTHR38592">
    <property type="entry name" value="BLL4819 PROTEIN"/>
    <property type="match status" value="1"/>
</dbReference>
<proteinExistence type="predicted"/>
<feature type="transmembrane region" description="Helical" evidence="1">
    <location>
        <begin position="141"/>
        <end position="160"/>
    </location>
</feature>
<feature type="transmembrane region" description="Helical" evidence="1">
    <location>
        <begin position="15"/>
        <end position="36"/>
    </location>
</feature>